<protein>
    <submittedName>
        <fullName evidence="4">Transcriptional regulator</fullName>
    </submittedName>
</protein>
<dbReference type="InterPro" id="IPR010982">
    <property type="entry name" value="Lambda_DNA-bd_dom_sf"/>
</dbReference>
<feature type="region of interest" description="Disordered" evidence="1">
    <location>
        <begin position="173"/>
        <end position="254"/>
    </location>
</feature>
<organism evidence="4 5">
    <name type="scientific">Vibrio penaeicida</name>
    <dbReference type="NCBI Taxonomy" id="104609"/>
    <lineage>
        <taxon>Bacteria</taxon>
        <taxon>Pseudomonadati</taxon>
        <taxon>Pseudomonadota</taxon>
        <taxon>Gammaproteobacteria</taxon>
        <taxon>Vibrionales</taxon>
        <taxon>Vibrionaceae</taxon>
        <taxon>Vibrio</taxon>
    </lineage>
</organism>
<dbReference type="NCBIfam" id="NF008109">
    <property type="entry name" value="PRK10856.1"/>
    <property type="match status" value="1"/>
</dbReference>
<gene>
    <name evidence="4" type="ORF">GCM10007932_42770</name>
</gene>
<dbReference type="EMBL" id="BSNX01000067">
    <property type="protein sequence ID" value="GLQ74915.1"/>
    <property type="molecule type" value="Genomic_DNA"/>
</dbReference>
<dbReference type="SMART" id="SM00530">
    <property type="entry name" value="HTH_XRE"/>
    <property type="match status" value="1"/>
</dbReference>
<dbReference type="Pfam" id="PF13413">
    <property type="entry name" value="HTH_25"/>
    <property type="match status" value="1"/>
</dbReference>
<dbReference type="PANTHER" id="PTHR34475">
    <property type="match status" value="1"/>
</dbReference>
<dbReference type="GO" id="GO:0003677">
    <property type="term" value="F:DNA binding"/>
    <property type="evidence" value="ECO:0007669"/>
    <property type="project" value="InterPro"/>
</dbReference>
<dbReference type="Gene3D" id="1.10.260.40">
    <property type="entry name" value="lambda repressor-like DNA-binding domains"/>
    <property type="match status" value="1"/>
</dbReference>
<dbReference type="CDD" id="cd00093">
    <property type="entry name" value="HTH_XRE"/>
    <property type="match status" value="1"/>
</dbReference>
<feature type="transmembrane region" description="Helical" evidence="2">
    <location>
        <begin position="113"/>
        <end position="133"/>
    </location>
</feature>
<dbReference type="PANTHER" id="PTHR34475:SF1">
    <property type="entry name" value="CYTOSKELETON PROTEIN RODZ"/>
    <property type="match status" value="1"/>
</dbReference>
<evidence type="ECO:0000256" key="2">
    <source>
        <dbReference type="SAM" id="Phobius"/>
    </source>
</evidence>
<keyword evidence="2" id="KW-0812">Transmembrane</keyword>
<keyword evidence="5" id="KW-1185">Reference proteome</keyword>
<dbReference type="AlphaFoldDB" id="A0AAV5NWW1"/>
<sequence>MSIEQTAENMTISTLPLPGDVLRQQREKLGLTQKDIADRLRLRLAVIQNIEDNNFKSDQVATFTRGYLRSYAKAVGLSDDDVLPLLEEEVNHKEQSMQSFSRKTNREKHDSRIMLITWGVLAVLVGISSVWWWQNQSLDTLSVSELTSSSDSLSQESEADLAVLEAQRELNVASAQPVQQNEEVEPTANAAVSTEDTTSANEEVNNSSNTESSDTDSSVTDTATSDVSSSLSNESSDAESPESTNIALSDSPASANPVSMSFSADCWIQVKDAEGKVLATGVKKAGHQLSLSGKAPYSVILGAPEGVSMTFAGEAVDLSGYTAGKVARFKLP</sequence>
<dbReference type="PROSITE" id="PS50943">
    <property type="entry name" value="HTH_CROC1"/>
    <property type="match status" value="1"/>
</dbReference>
<accession>A0AAV5NWW1</accession>
<feature type="compositionally biased region" description="Low complexity" evidence="1">
    <location>
        <begin position="197"/>
        <end position="235"/>
    </location>
</feature>
<evidence type="ECO:0000256" key="1">
    <source>
        <dbReference type="SAM" id="MobiDB-lite"/>
    </source>
</evidence>
<dbReference type="RefSeq" id="WP_126610079.1">
    <property type="nucleotide sequence ID" value="NZ_AP025144.1"/>
</dbReference>
<dbReference type="Proteomes" id="UP001156690">
    <property type="component" value="Unassembled WGS sequence"/>
</dbReference>
<evidence type="ECO:0000313" key="5">
    <source>
        <dbReference type="Proteomes" id="UP001156690"/>
    </source>
</evidence>
<evidence type="ECO:0000259" key="3">
    <source>
        <dbReference type="PROSITE" id="PS50943"/>
    </source>
</evidence>
<feature type="compositionally biased region" description="Polar residues" evidence="1">
    <location>
        <begin position="241"/>
        <end position="254"/>
    </location>
</feature>
<keyword evidence="2" id="KW-0472">Membrane</keyword>
<dbReference type="InterPro" id="IPR001387">
    <property type="entry name" value="Cro/C1-type_HTH"/>
</dbReference>
<dbReference type="Pfam" id="PF13464">
    <property type="entry name" value="RodZ_C"/>
    <property type="match status" value="1"/>
</dbReference>
<dbReference type="InterPro" id="IPR050400">
    <property type="entry name" value="Bact_Cytoskel_RodZ"/>
</dbReference>
<dbReference type="SUPFAM" id="SSF47413">
    <property type="entry name" value="lambda repressor-like DNA-binding domains"/>
    <property type="match status" value="1"/>
</dbReference>
<proteinExistence type="predicted"/>
<keyword evidence="2" id="KW-1133">Transmembrane helix</keyword>
<reference evidence="5" key="1">
    <citation type="journal article" date="2019" name="Int. J. Syst. Evol. Microbiol.">
        <title>The Global Catalogue of Microorganisms (GCM) 10K type strain sequencing project: providing services to taxonomists for standard genome sequencing and annotation.</title>
        <authorList>
            <consortium name="The Broad Institute Genomics Platform"/>
            <consortium name="The Broad Institute Genome Sequencing Center for Infectious Disease"/>
            <person name="Wu L."/>
            <person name="Ma J."/>
        </authorList>
    </citation>
    <scope>NUCLEOTIDE SEQUENCE [LARGE SCALE GENOMIC DNA]</scope>
    <source>
        <strain evidence="5">NBRC 15640</strain>
    </source>
</reference>
<feature type="domain" description="HTH cro/C1-type" evidence="3">
    <location>
        <begin position="22"/>
        <end position="51"/>
    </location>
</feature>
<name>A0AAV5NWW1_9VIBR</name>
<evidence type="ECO:0000313" key="4">
    <source>
        <dbReference type="EMBL" id="GLQ74915.1"/>
    </source>
</evidence>
<dbReference type="InterPro" id="IPR025194">
    <property type="entry name" value="RodZ-like_C"/>
</dbReference>
<comment type="caution">
    <text evidence="4">The sequence shown here is derived from an EMBL/GenBank/DDBJ whole genome shotgun (WGS) entry which is preliminary data.</text>
</comment>